<organism evidence="1 2">
    <name type="scientific">Daedalea quercina L-15889</name>
    <dbReference type="NCBI Taxonomy" id="1314783"/>
    <lineage>
        <taxon>Eukaryota</taxon>
        <taxon>Fungi</taxon>
        <taxon>Dikarya</taxon>
        <taxon>Basidiomycota</taxon>
        <taxon>Agaricomycotina</taxon>
        <taxon>Agaricomycetes</taxon>
        <taxon>Polyporales</taxon>
        <taxon>Fomitopsis</taxon>
    </lineage>
</organism>
<gene>
    <name evidence="1" type="ORF">DAEQUDRAFT_781448</name>
</gene>
<dbReference type="Proteomes" id="UP000076727">
    <property type="component" value="Unassembled WGS sequence"/>
</dbReference>
<evidence type="ECO:0000313" key="1">
    <source>
        <dbReference type="EMBL" id="KZT70673.1"/>
    </source>
</evidence>
<evidence type="ECO:0000313" key="2">
    <source>
        <dbReference type="Proteomes" id="UP000076727"/>
    </source>
</evidence>
<keyword evidence="2" id="KW-1185">Reference proteome</keyword>
<sequence>MLDVLIRAGLETDLITELETAAPATLGTGREGVCNKETSRGFGSEAETSGVPRGAAFGDAVEADLRRVAFAEGSPSLDICVILAVYMSLLAESPARDSQDERFFRGLTALDGAEMVRTSSAAASKALLERSRMGTTPSPAQTSRSYRQLAVLRAPLLTLQR</sequence>
<protein>
    <submittedName>
        <fullName evidence="1">Uncharacterized protein</fullName>
    </submittedName>
</protein>
<name>A0A165RF82_9APHY</name>
<reference evidence="1 2" key="1">
    <citation type="journal article" date="2016" name="Mol. Biol. Evol.">
        <title>Comparative Genomics of Early-Diverging Mushroom-Forming Fungi Provides Insights into the Origins of Lignocellulose Decay Capabilities.</title>
        <authorList>
            <person name="Nagy L.G."/>
            <person name="Riley R."/>
            <person name="Tritt A."/>
            <person name="Adam C."/>
            <person name="Daum C."/>
            <person name="Floudas D."/>
            <person name="Sun H."/>
            <person name="Yadav J.S."/>
            <person name="Pangilinan J."/>
            <person name="Larsson K.H."/>
            <person name="Matsuura K."/>
            <person name="Barry K."/>
            <person name="Labutti K."/>
            <person name="Kuo R."/>
            <person name="Ohm R.A."/>
            <person name="Bhattacharya S.S."/>
            <person name="Shirouzu T."/>
            <person name="Yoshinaga Y."/>
            <person name="Martin F.M."/>
            <person name="Grigoriev I.V."/>
            <person name="Hibbett D.S."/>
        </authorList>
    </citation>
    <scope>NUCLEOTIDE SEQUENCE [LARGE SCALE GENOMIC DNA]</scope>
    <source>
        <strain evidence="1 2">L-15889</strain>
    </source>
</reference>
<dbReference type="AlphaFoldDB" id="A0A165RF82"/>
<dbReference type="EMBL" id="KV429050">
    <property type="protein sequence ID" value="KZT70673.1"/>
    <property type="molecule type" value="Genomic_DNA"/>
</dbReference>
<proteinExistence type="predicted"/>
<accession>A0A165RF82</accession>